<dbReference type="Pfam" id="PF01039">
    <property type="entry name" value="Carboxyl_trans"/>
    <property type="match status" value="1"/>
</dbReference>
<dbReference type="PANTHER" id="PTHR42995">
    <property type="entry name" value="ACETYL-COENZYME A CARBOXYLASE CARBOXYL TRANSFERASE SUBUNIT BETA, CHLOROPLASTIC"/>
    <property type="match status" value="1"/>
</dbReference>
<dbReference type="GO" id="GO:2001295">
    <property type="term" value="P:malonyl-CoA biosynthetic process"/>
    <property type="evidence" value="ECO:0007669"/>
    <property type="project" value="UniProtKB-UniRule"/>
</dbReference>
<keyword evidence="2 4" id="KW-0808">Transferase</keyword>
<name>A0A1M5JCW6_9FIRM</name>
<keyword evidence="4" id="KW-0547">Nucleotide-binding</keyword>
<comment type="subcellular location">
    <subcellularLocation>
        <location evidence="4">Cytoplasm</location>
    </subcellularLocation>
</comment>
<feature type="binding site" evidence="4">
    <location>
        <position position="35"/>
    </location>
    <ligand>
        <name>Zn(2+)</name>
        <dbReference type="ChEBI" id="CHEBI:29105"/>
    </ligand>
</feature>
<protein>
    <recommendedName>
        <fullName evidence="4">Acetyl-coenzyme A carboxylase carboxyl transferase subunit beta</fullName>
        <shortName evidence="4">ACCase subunit beta</shortName>
        <shortName evidence="4">Acetyl-CoA carboxylase carboxyltransferase subunit beta</shortName>
        <ecNumber evidence="4">2.1.3.15</ecNumber>
    </recommendedName>
</protein>
<keyword evidence="4" id="KW-0863">Zinc-finger</keyword>
<dbReference type="Gene3D" id="3.90.226.10">
    <property type="entry name" value="2-enoyl-CoA Hydratase, Chain A, domain 1"/>
    <property type="match status" value="1"/>
</dbReference>
<dbReference type="InterPro" id="IPR011762">
    <property type="entry name" value="COA_CT_N"/>
</dbReference>
<dbReference type="InterPro" id="IPR034733">
    <property type="entry name" value="AcCoA_carboxyl_beta"/>
</dbReference>
<evidence type="ECO:0000256" key="1">
    <source>
        <dbReference type="ARBA" id="ARBA00022516"/>
    </source>
</evidence>
<comment type="cofactor">
    <cofactor evidence="4">
        <name>Zn(2+)</name>
        <dbReference type="ChEBI" id="CHEBI:29105"/>
    </cofactor>
    <text evidence="4">Binds 1 zinc ion per subunit.</text>
</comment>
<keyword evidence="3 4" id="KW-0443">Lipid metabolism</keyword>
<dbReference type="OrthoDB" id="9772975at2"/>
<comment type="similarity">
    <text evidence="4">Belongs to the AccD/PCCB family.</text>
</comment>
<keyword evidence="4" id="KW-0275">Fatty acid biosynthesis</keyword>
<evidence type="ECO:0000256" key="4">
    <source>
        <dbReference type="HAMAP-Rule" id="MF_01395"/>
    </source>
</evidence>
<dbReference type="GO" id="GO:0005524">
    <property type="term" value="F:ATP binding"/>
    <property type="evidence" value="ECO:0007669"/>
    <property type="project" value="UniProtKB-KW"/>
</dbReference>
<organism evidence="6 7">
    <name type="scientific">Thermosyntropha lipolytica DSM 11003</name>
    <dbReference type="NCBI Taxonomy" id="1123382"/>
    <lineage>
        <taxon>Bacteria</taxon>
        <taxon>Bacillati</taxon>
        <taxon>Bacillota</taxon>
        <taxon>Clostridia</taxon>
        <taxon>Eubacteriales</taxon>
        <taxon>Syntrophomonadaceae</taxon>
        <taxon>Thermosyntropha</taxon>
    </lineage>
</organism>
<gene>
    <name evidence="4" type="primary">accD</name>
    <name evidence="6" type="ORF">SAMN02745221_00067</name>
</gene>
<dbReference type="GO" id="GO:0008270">
    <property type="term" value="F:zinc ion binding"/>
    <property type="evidence" value="ECO:0007669"/>
    <property type="project" value="UniProtKB-UniRule"/>
</dbReference>
<keyword evidence="7" id="KW-1185">Reference proteome</keyword>
<proteinExistence type="inferred from homology"/>
<sequence length="293" mass="32399">MFKKGWTDRKKYYVVHPAGNKVFDREKSTAGGEACPSCGARVDQEVLSQNCRVCPECGYHYLLSAPERIELLVDEGSWEEFDKELISFNILCFPDYDLKLKEAREKSGLNEAVITGKASIGGYKVILGVMDSRFAMGSMGSVVGEKILRAGERALKERLPLVLCTASGGARIQEGMFSLMQMARTSAVIERLHKAGLLYISIMTHPTTGGVAASFAALADIIIAEPKALIGFTGPRVIKQTIRQELPEGFQQAEFLLEHGMIDMVVKRNEIRDLLIKLLKLHQGGKYEQKVSV</sequence>
<dbReference type="InterPro" id="IPR000438">
    <property type="entry name" value="Acetyl_CoA_COase_Trfase_b_su"/>
</dbReference>
<dbReference type="AlphaFoldDB" id="A0A1M5JCW6"/>
<feature type="zinc finger region" description="C4-type" evidence="4">
    <location>
        <begin position="35"/>
        <end position="57"/>
    </location>
</feature>
<feature type="binding site" evidence="4">
    <location>
        <position position="38"/>
    </location>
    <ligand>
        <name>Zn(2+)</name>
        <dbReference type="ChEBI" id="CHEBI:29105"/>
    </ligand>
</feature>
<keyword evidence="4" id="KW-0067">ATP-binding</keyword>
<dbReference type="STRING" id="1123382.SAMN02745221_00067"/>
<dbReference type="GO" id="GO:0003989">
    <property type="term" value="F:acetyl-CoA carboxylase activity"/>
    <property type="evidence" value="ECO:0007669"/>
    <property type="project" value="InterPro"/>
</dbReference>
<dbReference type="InterPro" id="IPR029045">
    <property type="entry name" value="ClpP/crotonase-like_dom_sf"/>
</dbReference>
<reference evidence="7" key="1">
    <citation type="submission" date="2016-11" db="EMBL/GenBank/DDBJ databases">
        <authorList>
            <person name="Varghese N."/>
            <person name="Submissions S."/>
        </authorList>
    </citation>
    <scope>NUCLEOTIDE SEQUENCE [LARGE SCALE GENOMIC DNA]</scope>
    <source>
        <strain evidence="7">DSM 11003</strain>
    </source>
</reference>
<comment type="catalytic activity">
    <reaction evidence="4">
        <text>N(6)-carboxybiotinyl-L-lysyl-[protein] + acetyl-CoA = N(6)-biotinyl-L-lysyl-[protein] + malonyl-CoA</text>
        <dbReference type="Rhea" id="RHEA:54728"/>
        <dbReference type="Rhea" id="RHEA-COMP:10505"/>
        <dbReference type="Rhea" id="RHEA-COMP:10506"/>
        <dbReference type="ChEBI" id="CHEBI:57288"/>
        <dbReference type="ChEBI" id="CHEBI:57384"/>
        <dbReference type="ChEBI" id="CHEBI:83144"/>
        <dbReference type="ChEBI" id="CHEBI:83145"/>
        <dbReference type="EC" id="2.1.3.15"/>
    </reaction>
</comment>
<accession>A0A1M5JCW6</accession>
<dbReference type="HAMAP" id="MF_01395">
    <property type="entry name" value="AcetylCoA_CT_beta"/>
    <property type="match status" value="1"/>
</dbReference>
<dbReference type="EC" id="2.1.3.15" evidence="4"/>
<comment type="pathway">
    <text evidence="4">Lipid metabolism; malonyl-CoA biosynthesis; malonyl-CoA from acetyl-CoA: step 1/1.</text>
</comment>
<dbReference type="PROSITE" id="PS50980">
    <property type="entry name" value="COA_CT_NTER"/>
    <property type="match status" value="1"/>
</dbReference>
<feature type="binding site" evidence="4">
    <location>
        <position position="57"/>
    </location>
    <ligand>
        <name>Zn(2+)</name>
        <dbReference type="ChEBI" id="CHEBI:29105"/>
    </ligand>
</feature>
<keyword evidence="1 4" id="KW-0444">Lipid biosynthesis</keyword>
<dbReference type="NCBIfam" id="TIGR00515">
    <property type="entry name" value="accD"/>
    <property type="match status" value="1"/>
</dbReference>
<dbReference type="PANTHER" id="PTHR42995:SF5">
    <property type="entry name" value="ACETYL-COENZYME A CARBOXYLASE CARBOXYL TRANSFERASE SUBUNIT BETA, CHLOROPLASTIC"/>
    <property type="match status" value="1"/>
</dbReference>
<feature type="domain" description="CoA carboxyltransferase N-terminal" evidence="5">
    <location>
        <begin position="31"/>
        <end position="293"/>
    </location>
</feature>
<keyword evidence="4" id="KW-0862">Zinc</keyword>
<evidence type="ECO:0000256" key="3">
    <source>
        <dbReference type="ARBA" id="ARBA00023098"/>
    </source>
</evidence>
<dbReference type="GO" id="GO:0006633">
    <property type="term" value="P:fatty acid biosynthetic process"/>
    <property type="evidence" value="ECO:0007669"/>
    <property type="project" value="UniProtKB-KW"/>
</dbReference>
<dbReference type="GO" id="GO:0016743">
    <property type="term" value="F:carboxyl- or carbamoyltransferase activity"/>
    <property type="evidence" value="ECO:0007669"/>
    <property type="project" value="UniProtKB-UniRule"/>
</dbReference>
<evidence type="ECO:0000259" key="5">
    <source>
        <dbReference type="PROSITE" id="PS50980"/>
    </source>
</evidence>
<evidence type="ECO:0000256" key="2">
    <source>
        <dbReference type="ARBA" id="ARBA00022679"/>
    </source>
</evidence>
<dbReference type="RefSeq" id="WP_073088813.1">
    <property type="nucleotide sequence ID" value="NZ_FQWY01000002.1"/>
</dbReference>
<comment type="function">
    <text evidence="4">Component of the acetyl coenzyme A carboxylase (ACC) complex. Biotin carboxylase (BC) catalyzes the carboxylation of biotin on its carrier protein (BCCP) and then the CO(2) group is transferred by the transcarboxylase to acetyl-CoA to form malonyl-CoA.</text>
</comment>
<keyword evidence="4" id="KW-0276">Fatty acid metabolism</keyword>
<dbReference type="SUPFAM" id="SSF52096">
    <property type="entry name" value="ClpP/crotonase"/>
    <property type="match status" value="1"/>
</dbReference>
<dbReference type="Proteomes" id="UP000242329">
    <property type="component" value="Unassembled WGS sequence"/>
</dbReference>
<dbReference type="EMBL" id="FQWY01000002">
    <property type="protein sequence ID" value="SHG38424.1"/>
    <property type="molecule type" value="Genomic_DNA"/>
</dbReference>
<dbReference type="UniPathway" id="UPA00655">
    <property type="reaction ID" value="UER00711"/>
</dbReference>
<dbReference type="GO" id="GO:0009317">
    <property type="term" value="C:acetyl-CoA carboxylase complex"/>
    <property type="evidence" value="ECO:0007669"/>
    <property type="project" value="InterPro"/>
</dbReference>
<comment type="subunit">
    <text evidence="4">Acetyl-CoA carboxylase is a heterohexamer composed of biotin carboxyl carrier protein (AccB), biotin carboxylase (AccC) and two subunits each of ACCase subunit alpha (AccA) and ACCase subunit beta (AccD).</text>
</comment>
<feature type="binding site" evidence="4">
    <location>
        <position position="54"/>
    </location>
    <ligand>
        <name>Zn(2+)</name>
        <dbReference type="ChEBI" id="CHEBI:29105"/>
    </ligand>
</feature>
<evidence type="ECO:0000313" key="7">
    <source>
        <dbReference type="Proteomes" id="UP000242329"/>
    </source>
</evidence>
<evidence type="ECO:0000313" key="6">
    <source>
        <dbReference type="EMBL" id="SHG38424.1"/>
    </source>
</evidence>
<keyword evidence="4" id="KW-0479">Metal-binding</keyword>
<dbReference type="PRINTS" id="PR01070">
    <property type="entry name" value="ACCCTRFRASEB"/>
</dbReference>
<keyword evidence="4" id="KW-0963">Cytoplasm</keyword>